<proteinExistence type="predicted"/>
<protein>
    <submittedName>
        <fullName evidence="2">Uncharacterized protein</fullName>
    </submittedName>
</protein>
<evidence type="ECO:0000313" key="2">
    <source>
        <dbReference type="EMBL" id="RKF81711.1"/>
    </source>
</evidence>
<dbReference type="Proteomes" id="UP000283383">
    <property type="component" value="Unassembled WGS sequence"/>
</dbReference>
<accession>A0A420J4L2</accession>
<organism evidence="2 3">
    <name type="scientific">Golovinomyces cichoracearum</name>
    <dbReference type="NCBI Taxonomy" id="62708"/>
    <lineage>
        <taxon>Eukaryota</taxon>
        <taxon>Fungi</taxon>
        <taxon>Dikarya</taxon>
        <taxon>Ascomycota</taxon>
        <taxon>Pezizomycotina</taxon>
        <taxon>Leotiomycetes</taxon>
        <taxon>Erysiphales</taxon>
        <taxon>Erysiphaceae</taxon>
        <taxon>Golovinomyces</taxon>
    </lineage>
</organism>
<gene>
    <name evidence="2" type="ORF">GcM3_032040</name>
</gene>
<keyword evidence="3" id="KW-1185">Reference proteome</keyword>
<dbReference type="AlphaFoldDB" id="A0A420J4L2"/>
<comment type="caution">
    <text evidence="2">The sequence shown here is derived from an EMBL/GenBank/DDBJ whole genome shotgun (WGS) entry which is preliminary data.</text>
</comment>
<evidence type="ECO:0000256" key="1">
    <source>
        <dbReference type="SAM" id="MobiDB-lite"/>
    </source>
</evidence>
<feature type="region of interest" description="Disordered" evidence="1">
    <location>
        <begin position="1"/>
        <end position="28"/>
    </location>
</feature>
<sequence>MTYTEQKIYEGNSSPSKLSLENQSGKIDPSTSSIPLLPYGIARQLIDLAKLYVDQV</sequence>
<reference evidence="2 3" key="1">
    <citation type="journal article" date="2018" name="BMC Genomics">
        <title>Comparative genome analyses reveal sequence features reflecting distinct modes of host-adaptation between dicot and monocot powdery mildew.</title>
        <authorList>
            <person name="Wu Y."/>
            <person name="Ma X."/>
            <person name="Pan Z."/>
            <person name="Kale S.D."/>
            <person name="Song Y."/>
            <person name="King H."/>
            <person name="Zhang Q."/>
            <person name="Presley C."/>
            <person name="Deng X."/>
            <person name="Wei C.I."/>
            <person name="Xiao S."/>
        </authorList>
    </citation>
    <scope>NUCLEOTIDE SEQUENCE [LARGE SCALE GENOMIC DNA]</scope>
    <source>
        <strain evidence="2">UMSG3</strain>
    </source>
</reference>
<evidence type="ECO:0000313" key="3">
    <source>
        <dbReference type="Proteomes" id="UP000283383"/>
    </source>
</evidence>
<dbReference type="EMBL" id="MCBQ01003273">
    <property type="protein sequence ID" value="RKF81711.1"/>
    <property type="molecule type" value="Genomic_DNA"/>
</dbReference>
<name>A0A420J4L2_9PEZI</name>